<reference evidence="3" key="1">
    <citation type="journal article" date="2014" name="Angew. Chem. Int. Ed. Engl.">
        <title>Mechanistic insights into polycycle formation by reductive cyclization in ikarugamycin biosynthesis.</title>
        <authorList>
            <person name="Zhang G."/>
            <person name="Zhang W."/>
            <person name="Zhang Q."/>
            <person name="Shi T."/>
            <person name="Ma L."/>
            <person name="Zhu Y."/>
            <person name="Li S."/>
            <person name="Zhang H."/>
            <person name="Zhao Y.L."/>
            <person name="Shi R."/>
            <person name="Zhang C."/>
        </authorList>
    </citation>
    <scope>NUCLEOTIDE SEQUENCE</scope>
    <source>
        <strain evidence="3">Streptomyces sp. ZJ306</strain>
    </source>
</reference>
<dbReference type="EMBL" id="KF954512">
    <property type="protein sequence ID" value="AJD77025.1"/>
    <property type="molecule type" value="Genomic_DNA"/>
</dbReference>
<accession>A0A0B4ZV71</accession>
<dbReference type="InterPro" id="IPR045010">
    <property type="entry name" value="MDR_fam"/>
</dbReference>
<dbReference type="Gene3D" id="3.90.180.10">
    <property type="entry name" value="Medium-chain alcohol dehydrogenases, catalytic domain"/>
    <property type="match status" value="1"/>
</dbReference>
<dbReference type="Gene3D" id="3.40.50.720">
    <property type="entry name" value="NAD(P)-binding Rossmann-like Domain"/>
    <property type="match status" value="1"/>
</dbReference>
<proteinExistence type="predicted"/>
<dbReference type="InterPro" id="IPR036291">
    <property type="entry name" value="NAD(P)-bd_dom_sf"/>
</dbReference>
<name>A0A0B4ZV71_9ACTN</name>
<keyword evidence="1" id="KW-0560">Oxidoreductase</keyword>
<dbReference type="InterPro" id="IPR041694">
    <property type="entry name" value="ADH_N_2"/>
</dbReference>
<dbReference type="InterPro" id="IPR020843">
    <property type="entry name" value="ER"/>
</dbReference>
<dbReference type="InterPro" id="IPR013149">
    <property type="entry name" value="ADH-like_C"/>
</dbReference>
<feature type="domain" description="Enoyl reductase (ER)" evidence="2">
    <location>
        <begin position="14"/>
        <end position="352"/>
    </location>
</feature>
<dbReference type="AlphaFoldDB" id="A0A0B4ZV71"/>
<dbReference type="Pfam" id="PF16884">
    <property type="entry name" value="ADH_N_2"/>
    <property type="match status" value="1"/>
</dbReference>
<dbReference type="Pfam" id="PF00107">
    <property type="entry name" value="ADH_zinc_N"/>
    <property type="match status" value="1"/>
</dbReference>
<dbReference type="SUPFAM" id="SSF51735">
    <property type="entry name" value="NAD(P)-binding Rossmann-fold domains"/>
    <property type="match status" value="1"/>
</dbReference>
<organism evidence="3">
    <name type="scientific">Streptomyces sp. ZJ306</name>
    <dbReference type="NCBI Taxonomy" id="1469403"/>
    <lineage>
        <taxon>Bacteria</taxon>
        <taxon>Bacillati</taxon>
        <taxon>Actinomycetota</taxon>
        <taxon>Actinomycetes</taxon>
        <taxon>Kitasatosporales</taxon>
        <taxon>Streptomycetaceae</taxon>
        <taxon>Streptomyces</taxon>
    </lineage>
</organism>
<dbReference type="SMART" id="SM00829">
    <property type="entry name" value="PKS_ER"/>
    <property type="match status" value="1"/>
</dbReference>
<dbReference type="PANTHER" id="PTHR43205:SF7">
    <property type="entry name" value="PROSTAGLANDIN REDUCTASE 1"/>
    <property type="match status" value="1"/>
</dbReference>
<dbReference type="InterPro" id="IPR011032">
    <property type="entry name" value="GroES-like_sf"/>
</dbReference>
<evidence type="ECO:0000259" key="2">
    <source>
        <dbReference type="SMART" id="SM00829"/>
    </source>
</evidence>
<sequence length="354" mass="38380">MQVHTWVIAEHIPGVPDTDRIYRKVTREFDPASLADDQMLLRTRYVSVDPYLVGLSLQTPIGDTVRGDSIMEVEVAGPRARFQVGDLVQGYGGWCSHLVSTGGPSGWDDEGAEFAVQLPPFRKLDPRRYDEVLPLSTALGVMGTPGITAFGTLKTFLTVGSEDTVVISGASGTVGTLVGQLAKRAGARVVGTTSSPGKAAYLTQLGFDAVVHYRQGDDTDTVREALAAAAPNGIDKYFDNLGGTVTDAVFTMLNVHSQVAVCWQWATTVNGDWTGPRLLPYIMFPRTTIRGIFADEWYTEEMVDALHEEVGGLIRKGELVYHQTIHQGFDALPGAYRSLYTGQEGNRGKVLVAL</sequence>
<dbReference type="GO" id="GO:0016628">
    <property type="term" value="F:oxidoreductase activity, acting on the CH-CH group of donors, NAD or NADP as acceptor"/>
    <property type="evidence" value="ECO:0007669"/>
    <property type="project" value="InterPro"/>
</dbReference>
<protein>
    <submittedName>
        <fullName evidence="3">IkaC</fullName>
    </submittedName>
</protein>
<dbReference type="CDD" id="cd05288">
    <property type="entry name" value="PGDH"/>
    <property type="match status" value="1"/>
</dbReference>
<dbReference type="PANTHER" id="PTHR43205">
    <property type="entry name" value="PROSTAGLANDIN REDUCTASE"/>
    <property type="match status" value="1"/>
</dbReference>
<evidence type="ECO:0000256" key="1">
    <source>
        <dbReference type="ARBA" id="ARBA00023002"/>
    </source>
</evidence>
<evidence type="ECO:0000313" key="3">
    <source>
        <dbReference type="EMBL" id="AJD77025.1"/>
    </source>
</evidence>
<dbReference type="SUPFAM" id="SSF50129">
    <property type="entry name" value="GroES-like"/>
    <property type="match status" value="1"/>
</dbReference>